<evidence type="ECO:0000259" key="3">
    <source>
        <dbReference type="SMART" id="SM01043"/>
    </source>
</evidence>
<dbReference type="PANTHER" id="PTHR35807:SF1">
    <property type="entry name" value="TRANSCRIPTIONAL REGULATOR REDD"/>
    <property type="match status" value="1"/>
</dbReference>
<gene>
    <name evidence="4" type="ORF">SKP52_02050</name>
</gene>
<dbReference type="PANTHER" id="PTHR35807">
    <property type="entry name" value="TRANSCRIPTIONAL REGULATOR REDD-RELATED"/>
    <property type="match status" value="1"/>
</dbReference>
<dbReference type="InterPro" id="IPR051677">
    <property type="entry name" value="AfsR-DnrI-RedD_regulator"/>
</dbReference>
<dbReference type="Pfam" id="PF03704">
    <property type="entry name" value="BTAD"/>
    <property type="match status" value="1"/>
</dbReference>
<protein>
    <submittedName>
        <fullName evidence="4">SARP family transcriptional regulator</fullName>
    </submittedName>
</protein>
<dbReference type="RefSeq" id="WP_039571137.1">
    <property type="nucleotide sequence ID" value="NZ_CP009122.1"/>
</dbReference>
<dbReference type="OrthoDB" id="105971at2"/>
<evidence type="ECO:0000256" key="2">
    <source>
        <dbReference type="ARBA" id="ARBA00023163"/>
    </source>
</evidence>
<dbReference type="HOGENOM" id="CLU_361657_0_0_5"/>
<dbReference type="SMART" id="SM01043">
    <property type="entry name" value="BTAD"/>
    <property type="match status" value="1"/>
</dbReference>
<evidence type="ECO:0000313" key="5">
    <source>
        <dbReference type="Proteomes" id="UP000030907"/>
    </source>
</evidence>
<evidence type="ECO:0000313" key="4">
    <source>
        <dbReference type="EMBL" id="AJA07347.1"/>
    </source>
</evidence>
<keyword evidence="2" id="KW-0804">Transcription</keyword>
<proteinExistence type="predicted"/>
<name>A0A0A7PHD2_9SPHN</name>
<dbReference type="InterPro" id="IPR011990">
    <property type="entry name" value="TPR-like_helical_dom_sf"/>
</dbReference>
<dbReference type="AlphaFoldDB" id="A0A0A7PHD2"/>
<accession>A0A0A7PHD2</accession>
<dbReference type="GO" id="GO:0003677">
    <property type="term" value="F:DNA binding"/>
    <property type="evidence" value="ECO:0007669"/>
    <property type="project" value="TreeGrafter"/>
</dbReference>
<dbReference type="InterPro" id="IPR005158">
    <property type="entry name" value="BTAD"/>
</dbReference>
<dbReference type="KEGG" id="sphk:SKP52_02050"/>
<dbReference type="GO" id="GO:0006355">
    <property type="term" value="P:regulation of DNA-templated transcription"/>
    <property type="evidence" value="ECO:0007669"/>
    <property type="project" value="TreeGrafter"/>
</dbReference>
<dbReference type="EMBL" id="CP009122">
    <property type="protein sequence ID" value="AJA07347.1"/>
    <property type="molecule type" value="Genomic_DNA"/>
</dbReference>
<sequence length="784" mass="85497">MNSVFTKNERWPVAAAMPVVRLLGDFAVEPSGLFPTGRKARALLARLVLADAPLARDRLSALLWSRRPDAQAHASLRQCLVELKPWTRAMPPLLHADRETIALDRTQVADDISLLHAACAVDDVAVVLDRLPAHDVGLLADLDGIDEAWDDWLAVERTRQGEAIVREVLAMAERRLQAGDAEQALAVADKVTRFDPCSEHAARLVMSARWAVGDSDGVRHAWQRIEDALARGIDGRPSVETAELYKRLSIGPCPLDRHAAAAPSMAASPAASLSPRRALFLGIAALALALTGADAPRSRSAVAAFDAPMVRVEPIELRGSDPAEDRFADALAGDFARFAKASGGAVRVLDGKVPGRVGDFVVRVAIERDGGQFISESRIVDSLNGAILWSSRFAAPVDDLSRLRERTALAVAGLVNCALTLNGRNDLLAADADRRSLIFAICDADTAFDGPRAIRLMEELVRRWPGDADTLGLLAQARVKHLSHDMDAAKLRVESARAVETARRALAIDPDNAPALTALSQTSGGELFMVEALPLLDRALAIDPEYPAALMTSAVGLFQAGYVHAGVELAERAARADPTSIYKALGVVRRYAAAGQMREAMERFAEVEAIWPGHPDLAEHRQRLAVELGRDEAAEVYRIAAPEEQREFDMLLVHQFADPSIGSREVDAAAEAEFARYPSIAYLMAAHFTRLGDLPRARSWLARAPIRKTDGQWSLLYWPSVAPLRRDPQFFAKLARIGLVDFWRRQDRWPDFCNEPGLRYDCKSEAERLVRLGRAVSGGSVASR</sequence>
<keyword evidence="5" id="KW-1185">Reference proteome</keyword>
<organism evidence="4 5">
    <name type="scientific">Sphingopyxis fribergensis</name>
    <dbReference type="NCBI Taxonomy" id="1515612"/>
    <lineage>
        <taxon>Bacteria</taxon>
        <taxon>Pseudomonadati</taxon>
        <taxon>Pseudomonadota</taxon>
        <taxon>Alphaproteobacteria</taxon>
        <taxon>Sphingomonadales</taxon>
        <taxon>Sphingomonadaceae</taxon>
        <taxon>Sphingopyxis</taxon>
    </lineage>
</organism>
<keyword evidence="1" id="KW-0805">Transcription regulation</keyword>
<feature type="domain" description="Bacterial transcriptional activator" evidence="3">
    <location>
        <begin position="103"/>
        <end position="249"/>
    </location>
</feature>
<dbReference type="Proteomes" id="UP000030907">
    <property type="component" value="Chromosome"/>
</dbReference>
<reference evidence="4 5" key="1">
    <citation type="journal article" date="2015" name="Int. J. Syst. Evol. Microbiol.">
        <title>Description of Sphingopyxis fribergensis sp. nov. - a soil bacterium with the ability to degrade styrene and phenylacetic acid.</title>
        <authorList>
            <person name="Oelschlagel M."/>
            <person name="Ruckert C."/>
            <person name="Kalinowski J."/>
            <person name="Schmidt G."/>
            <person name="Schlomann M."/>
            <person name="Tischler D."/>
        </authorList>
    </citation>
    <scope>NUCLEOTIDE SEQUENCE [LARGE SCALE GENOMIC DNA]</scope>
    <source>
        <strain evidence="4 5">Kp5.2</strain>
    </source>
</reference>
<dbReference type="SUPFAM" id="SSF48452">
    <property type="entry name" value="TPR-like"/>
    <property type="match status" value="2"/>
</dbReference>
<evidence type="ECO:0000256" key="1">
    <source>
        <dbReference type="ARBA" id="ARBA00023015"/>
    </source>
</evidence>
<dbReference type="Gene3D" id="1.25.40.10">
    <property type="entry name" value="Tetratricopeptide repeat domain"/>
    <property type="match status" value="2"/>
</dbReference>